<dbReference type="Proteomes" id="UP001430796">
    <property type="component" value="Unassembled WGS sequence"/>
</dbReference>
<comment type="caution">
    <text evidence="3">The sequence shown here is derived from an EMBL/GenBank/DDBJ whole genome shotgun (WGS) entry which is preliminary data.</text>
</comment>
<evidence type="ECO:0000256" key="1">
    <source>
        <dbReference type="SAM" id="MobiDB-lite"/>
    </source>
</evidence>
<dbReference type="SUPFAM" id="SSF55729">
    <property type="entry name" value="Acyl-CoA N-acyltransferases (Nat)"/>
    <property type="match status" value="1"/>
</dbReference>
<dbReference type="CDD" id="cd04301">
    <property type="entry name" value="NAT_SF"/>
    <property type="match status" value="1"/>
</dbReference>
<feature type="region of interest" description="Disordered" evidence="1">
    <location>
        <begin position="165"/>
        <end position="184"/>
    </location>
</feature>
<dbReference type="PROSITE" id="PS51186">
    <property type="entry name" value="GNAT"/>
    <property type="match status" value="1"/>
</dbReference>
<organism evidence="3 4">
    <name type="scientific">Marilutibacter chinensis</name>
    <dbReference type="NCBI Taxonomy" id="2912247"/>
    <lineage>
        <taxon>Bacteria</taxon>
        <taxon>Pseudomonadati</taxon>
        <taxon>Pseudomonadota</taxon>
        <taxon>Gammaproteobacteria</taxon>
        <taxon>Lysobacterales</taxon>
        <taxon>Lysobacteraceae</taxon>
        <taxon>Marilutibacter</taxon>
    </lineage>
</organism>
<dbReference type="EMBL" id="JAKJPO010000001">
    <property type="protein sequence ID" value="MCF7220523.1"/>
    <property type="molecule type" value="Genomic_DNA"/>
</dbReference>
<name>A0ABS9HPG7_9GAMM</name>
<dbReference type="Pfam" id="PF00583">
    <property type="entry name" value="Acetyltransf_1"/>
    <property type="match status" value="1"/>
</dbReference>
<dbReference type="RefSeq" id="WP_237052890.1">
    <property type="nucleotide sequence ID" value="NZ_JAKJPO010000001.1"/>
</dbReference>
<dbReference type="PANTHER" id="PTHR43072">
    <property type="entry name" value="N-ACETYLTRANSFERASE"/>
    <property type="match status" value="1"/>
</dbReference>
<proteinExistence type="predicted"/>
<feature type="compositionally biased region" description="Polar residues" evidence="1">
    <location>
        <begin position="174"/>
        <end position="184"/>
    </location>
</feature>
<sequence length="184" mass="20310">MAAAPLLRDAVEADVPAIAALYAHQVEHGVATYEYGAPDPAEMRQRWRYLADRGFPYLVAELDGRFAGYAYAGPYRGRIGYQWTVEDTVYVQPDLHGRGVGHALLQALIERCTGMGFRQMVAVIGDGDNRASIALHERLGFRAVGVFRGLGRKHGRWLDTVQMQRPLGEGDRTPPSSTAVAWPD</sequence>
<accession>A0ABS9HPG7</accession>
<keyword evidence="4" id="KW-1185">Reference proteome</keyword>
<gene>
    <name evidence="3" type="ORF">L3V18_01770</name>
</gene>
<dbReference type="InterPro" id="IPR016181">
    <property type="entry name" value="Acyl_CoA_acyltransferase"/>
</dbReference>
<feature type="domain" description="N-acetyltransferase" evidence="2">
    <location>
        <begin position="5"/>
        <end position="168"/>
    </location>
</feature>
<dbReference type="InterPro" id="IPR000182">
    <property type="entry name" value="GNAT_dom"/>
</dbReference>
<dbReference type="Gene3D" id="3.40.630.30">
    <property type="match status" value="1"/>
</dbReference>
<reference evidence="4" key="2">
    <citation type="submission" date="2022-01" db="EMBL/GenBank/DDBJ databases">
        <title>Lysobacter chinensis sp. nov., a bacterium isolated from cow dung compost.</title>
        <authorList>
            <person name="Zhou L.Y."/>
        </authorList>
    </citation>
    <scope>NUCLEOTIDE SEQUENCE [LARGE SCALE GENOMIC DNA]</scope>
    <source>
        <strain evidence="4">TLK-CK17</strain>
    </source>
</reference>
<reference evidence="3 4" key="3">
    <citation type="submission" date="2022-01" db="EMBL/GenBank/DDBJ databases">
        <authorList>
            <person name="Zhou L.Y."/>
        </authorList>
    </citation>
    <scope>NUCLEOTIDE SEQUENCE [LARGE SCALE GENOMIC DNA]</scope>
    <source>
        <strain evidence="3 4">TLK-CK17</strain>
    </source>
</reference>
<evidence type="ECO:0000313" key="4">
    <source>
        <dbReference type="Proteomes" id="UP001430796"/>
    </source>
</evidence>
<evidence type="ECO:0000313" key="3">
    <source>
        <dbReference type="EMBL" id="MCF7220523.1"/>
    </source>
</evidence>
<reference evidence="3 4" key="1">
    <citation type="submission" date="2022-01" db="EMBL/GenBank/DDBJ databases">
        <title>Lysobacter chinensis sp. nov., a bacterium isolated from cow dung compost.</title>
        <authorList>
            <person name="Liu Y."/>
        </authorList>
    </citation>
    <scope>NUCLEOTIDE SEQUENCE [LARGE SCALE GENOMIC DNA]</scope>
    <source>
        <strain evidence="3 4">TLK-CK17</strain>
    </source>
</reference>
<evidence type="ECO:0000259" key="2">
    <source>
        <dbReference type="PROSITE" id="PS51186"/>
    </source>
</evidence>
<protein>
    <submittedName>
        <fullName evidence="3">N-acetyltransferase family protein</fullName>
    </submittedName>
</protein>
<dbReference type="PANTHER" id="PTHR43072:SF8">
    <property type="entry name" value="ACYLTRANSFERASE FABY-RELATED"/>
    <property type="match status" value="1"/>
</dbReference>